<evidence type="ECO:0000313" key="2">
    <source>
        <dbReference type="EMBL" id="CAB4152740.1"/>
    </source>
</evidence>
<gene>
    <name evidence="2" type="ORF">UFOVP605_21</name>
</gene>
<proteinExistence type="predicted"/>
<accession>A0A6J5N6A6</accession>
<protein>
    <submittedName>
        <fullName evidence="2">Uncharacterized protein</fullName>
    </submittedName>
</protein>
<sequence length="121" mass="13263">MHKGSALSPPPHTPPRTGTFVQGDGCATSGQTAAQTATPLGGSVVQPSNLKEEIKKHDENLFNFITAMQKTFDAKLTHVQVPGTTIGNKYPRWADDEMKNWMDKKPVGVFNPKPKYRGKTK</sequence>
<organism evidence="2">
    <name type="scientific">uncultured Caudovirales phage</name>
    <dbReference type="NCBI Taxonomy" id="2100421"/>
    <lineage>
        <taxon>Viruses</taxon>
        <taxon>Duplodnaviria</taxon>
        <taxon>Heunggongvirae</taxon>
        <taxon>Uroviricota</taxon>
        <taxon>Caudoviricetes</taxon>
        <taxon>Peduoviridae</taxon>
        <taxon>Maltschvirus</taxon>
        <taxon>Maltschvirus maltsch</taxon>
    </lineage>
</organism>
<evidence type="ECO:0000256" key="1">
    <source>
        <dbReference type="SAM" id="MobiDB-lite"/>
    </source>
</evidence>
<feature type="region of interest" description="Disordered" evidence="1">
    <location>
        <begin position="1"/>
        <end position="45"/>
    </location>
</feature>
<name>A0A6J5N6A6_9CAUD</name>
<reference evidence="2" key="1">
    <citation type="submission" date="2020-04" db="EMBL/GenBank/DDBJ databases">
        <authorList>
            <person name="Chiriac C."/>
            <person name="Salcher M."/>
            <person name="Ghai R."/>
            <person name="Kavagutti S V."/>
        </authorList>
    </citation>
    <scope>NUCLEOTIDE SEQUENCE</scope>
</reference>
<dbReference type="EMBL" id="LR796592">
    <property type="protein sequence ID" value="CAB4152740.1"/>
    <property type="molecule type" value="Genomic_DNA"/>
</dbReference>
<feature type="compositionally biased region" description="Low complexity" evidence="1">
    <location>
        <begin position="27"/>
        <end position="38"/>
    </location>
</feature>